<evidence type="ECO:0000256" key="7">
    <source>
        <dbReference type="ARBA" id="ARBA00023237"/>
    </source>
</evidence>
<dbReference type="GO" id="GO:0015562">
    <property type="term" value="F:efflux transmembrane transporter activity"/>
    <property type="evidence" value="ECO:0007669"/>
    <property type="project" value="InterPro"/>
</dbReference>
<comment type="subcellular location">
    <subcellularLocation>
        <location evidence="1">Cell outer membrane</location>
    </subcellularLocation>
</comment>
<keyword evidence="3" id="KW-0813">Transport</keyword>
<keyword evidence="4" id="KW-1134">Transmembrane beta strand</keyword>
<dbReference type="AlphaFoldDB" id="C6XB95"/>
<evidence type="ECO:0000313" key="11">
    <source>
        <dbReference type="Proteomes" id="UP000002743"/>
    </source>
</evidence>
<dbReference type="PANTHER" id="PTHR30026">
    <property type="entry name" value="OUTER MEMBRANE PROTEIN TOLC"/>
    <property type="match status" value="1"/>
</dbReference>
<dbReference type="InterPro" id="IPR010130">
    <property type="entry name" value="T1SS_OMP_TolC"/>
</dbReference>
<reference evidence="10 11" key="2">
    <citation type="journal article" date="2011" name="J. Bacteriol.">
        <title>Genomes of three methylotrophs from a single niche uncover genetic and metabolic divergence of Methylophilaceae.</title>
        <authorList>
            <person name="Lapidus A."/>
            <person name="Clum A."/>
            <person name="Labutti K."/>
            <person name="Kaluzhnaya M.G."/>
            <person name="Lim S."/>
            <person name="Beck D.A."/>
            <person name="Glavina Del Rio T."/>
            <person name="Nolan M."/>
            <person name="Mavromatis K."/>
            <person name="Huntemann M."/>
            <person name="Lucas S."/>
            <person name="Lidstrom M.E."/>
            <person name="Ivanova N."/>
            <person name="Chistoserdova L."/>
        </authorList>
    </citation>
    <scope>NUCLEOTIDE SEQUENCE [LARGE SCALE GENOMIC DNA]</scope>
    <source>
        <strain evidence="10 11">SIP3-4</strain>
    </source>
</reference>
<evidence type="ECO:0000256" key="6">
    <source>
        <dbReference type="ARBA" id="ARBA00023136"/>
    </source>
</evidence>
<evidence type="ECO:0000256" key="1">
    <source>
        <dbReference type="ARBA" id="ARBA00004442"/>
    </source>
</evidence>
<keyword evidence="5" id="KW-0812">Transmembrane</keyword>
<dbReference type="GO" id="GO:0009279">
    <property type="term" value="C:cell outer membrane"/>
    <property type="evidence" value="ECO:0007669"/>
    <property type="project" value="UniProtKB-SubCell"/>
</dbReference>
<keyword evidence="8" id="KW-0175">Coiled coil</keyword>
<proteinExistence type="inferred from homology"/>
<evidence type="ECO:0000256" key="2">
    <source>
        <dbReference type="ARBA" id="ARBA00007613"/>
    </source>
</evidence>
<dbReference type="Proteomes" id="UP000002743">
    <property type="component" value="Chromosome"/>
</dbReference>
<dbReference type="InterPro" id="IPR003423">
    <property type="entry name" value="OMP_efflux"/>
</dbReference>
<evidence type="ECO:0000256" key="9">
    <source>
        <dbReference type="SAM" id="SignalP"/>
    </source>
</evidence>
<dbReference type="Gene3D" id="1.20.1600.10">
    <property type="entry name" value="Outer membrane efflux proteins (OEP)"/>
    <property type="match status" value="1"/>
</dbReference>
<dbReference type="InterPro" id="IPR051906">
    <property type="entry name" value="TolC-like"/>
</dbReference>
<name>C6XB95_METGS</name>
<dbReference type="KEGG" id="mei:Msip34_2628"/>
<dbReference type="HOGENOM" id="CLU_012817_0_2_4"/>
<dbReference type="GO" id="GO:0015288">
    <property type="term" value="F:porin activity"/>
    <property type="evidence" value="ECO:0007669"/>
    <property type="project" value="TreeGrafter"/>
</dbReference>
<sequence length="453" mass="49255" precursor="true">MRFSWCVIVLAACSLSAQAAPGQQNLVDLYQLALSSDPTWAAAKNAHLAAQEKLEQGKSLYLPTVSANSNASHSETDIRYMGSATVFRNGGRESFDTFGYGVSVSQPIYRKQISAQFAQAKSQVSQADKELVLARQTLMLRISQAYFDTLQAQDRLDLISAQKSAISGQLEQARANFEAGTATITDVNEAQARYDLLKAQEIASLNDMEVKRRTLQAIIGQQPAIRLASAMEDLHPASPDPADMEAWVTMAEQNNLNVLIQQQVLDIATQEIYRQQAGHLPTLDAVGNYTGTRASGGINGFGTDLQNATIGVQLQIPLYQGGLVNSRVREAVANKNKALDDLEAARRQAELDTRQAYLTLVSSIAQVHAYEQALSSSQSQLDSTNLGYEVGVRNSVDVLNAQQQLFSAKRDLLQARYNYLLGMLKLKSATGQLSDADMITVNQHLASGASVIP</sequence>
<dbReference type="GO" id="GO:1990281">
    <property type="term" value="C:efflux pump complex"/>
    <property type="evidence" value="ECO:0007669"/>
    <property type="project" value="TreeGrafter"/>
</dbReference>
<keyword evidence="11" id="KW-1185">Reference proteome</keyword>
<evidence type="ECO:0000313" key="10">
    <source>
        <dbReference type="EMBL" id="ACT51865.1"/>
    </source>
</evidence>
<keyword evidence="7" id="KW-0998">Cell outer membrane</keyword>
<organism evidence="10 11">
    <name type="scientific">Methylovorus glucosotrophus (strain SIP3-4)</name>
    <dbReference type="NCBI Taxonomy" id="582744"/>
    <lineage>
        <taxon>Bacteria</taxon>
        <taxon>Pseudomonadati</taxon>
        <taxon>Pseudomonadota</taxon>
        <taxon>Betaproteobacteria</taxon>
        <taxon>Nitrosomonadales</taxon>
        <taxon>Methylophilaceae</taxon>
        <taxon>Methylovorus</taxon>
    </lineage>
</organism>
<dbReference type="PANTHER" id="PTHR30026:SF20">
    <property type="entry name" value="OUTER MEMBRANE PROTEIN TOLC"/>
    <property type="match status" value="1"/>
</dbReference>
<protein>
    <submittedName>
        <fullName evidence="10">Type I secretion outer membrane protein, TolC family</fullName>
    </submittedName>
</protein>
<feature type="chain" id="PRO_5002970994" evidence="9">
    <location>
        <begin position="20"/>
        <end position="453"/>
    </location>
</feature>
<comment type="similarity">
    <text evidence="2">Belongs to the outer membrane factor (OMF) (TC 1.B.17) family.</text>
</comment>
<dbReference type="SUPFAM" id="SSF56954">
    <property type="entry name" value="Outer membrane efflux proteins (OEP)"/>
    <property type="match status" value="1"/>
</dbReference>
<dbReference type="eggNOG" id="COG1538">
    <property type="taxonomic scope" value="Bacteria"/>
</dbReference>
<feature type="signal peptide" evidence="9">
    <location>
        <begin position="1"/>
        <end position="19"/>
    </location>
</feature>
<keyword evidence="6" id="KW-0472">Membrane</keyword>
<evidence type="ECO:0000256" key="8">
    <source>
        <dbReference type="SAM" id="Coils"/>
    </source>
</evidence>
<reference evidence="11" key="1">
    <citation type="submission" date="2009-07" db="EMBL/GenBank/DDBJ databases">
        <title>Complete sequence of chromosome of Methylovorus sp. SIP3-4.</title>
        <authorList>
            <person name="Lucas S."/>
            <person name="Copeland A."/>
            <person name="Lapidus A."/>
            <person name="Glavina del Rio T."/>
            <person name="Tice H."/>
            <person name="Bruce D."/>
            <person name="Goodwin L."/>
            <person name="Pitluck S."/>
            <person name="Clum A."/>
            <person name="Larimer F."/>
            <person name="Land M."/>
            <person name="Hauser L."/>
            <person name="Kyrpides N."/>
            <person name="Mikhailova N."/>
            <person name="Kayluzhnaya M."/>
            <person name="Chistoserdova L."/>
        </authorList>
    </citation>
    <scope>NUCLEOTIDE SEQUENCE [LARGE SCALE GENOMIC DNA]</scope>
    <source>
        <strain evidence="11">SIP3-4</strain>
    </source>
</reference>
<dbReference type="OrthoDB" id="9813458at2"/>
<dbReference type="EMBL" id="CP001674">
    <property type="protein sequence ID" value="ACT51865.1"/>
    <property type="molecule type" value="Genomic_DNA"/>
</dbReference>
<dbReference type="NCBIfam" id="TIGR01844">
    <property type="entry name" value="type_I_sec_TolC"/>
    <property type="match status" value="1"/>
</dbReference>
<accession>C6XB95</accession>
<keyword evidence="9" id="KW-0732">Signal</keyword>
<feature type="coiled-coil region" evidence="8">
    <location>
        <begin position="325"/>
        <end position="352"/>
    </location>
</feature>
<dbReference type="RefSeq" id="WP_015831096.1">
    <property type="nucleotide sequence ID" value="NC_012969.1"/>
</dbReference>
<gene>
    <name evidence="10" type="ordered locus">Msip34_2628</name>
</gene>
<dbReference type="Pfam" id="PF02321">
    <property type="entry name" value="OEP"/>
    <property type="match status" value="2"/>
</dbReference>
<evidence type="ECO:0000256" key="4">
    <source>
        <dbReference type="ARBA" id="ARBA00022452"/>
    </source>
</evidence>
<dbReference type="STRING" id="582744.Msip34_2628"/>
<evidence type="ECO:0000256" key="5">
    <source>
        <dbReference type="ARBA" id="ARBA00022692"/>
    </source>
</evidence>
<evidence type="ECO:0000256" key="3">
    <source>
        <dbReference type="ARBA" id="ARBA00022448"/>
    </source>
</evidence>